<dbReference type="CDD" id="cd02440">
    <property type="entry name" value="AdoMet_MTases"/>
    <property type="match status" value="2"/>
</dbReference>
<evidence type="ECO:0000256" key="4">
    <source>
        <dbReference type="ARBA" id="ARBA00023268"/>
    </source>
</evidence>
<organism evidence="9 10">
    <name type="scientific">Sander lucioperca</name>
    <name type="common">Pike-perch</name>
    <name type="synonym">Perca lucioperca</name>
    <dbReference type="NCBI Taxonomy" id="283035"/>
    <lineage>
        <taxon>Eukaryota</taxon>
        <taxon>Metazoa</taxon>
        <taxon>Chordata</taxon>
        <taxon>Craniata</taxon>
        <taxon>Vertebrata</taxon>
        <taxon>Euteleostomi</taxon>
        <taxon>Actinopterygii</taxon>
        <taxon>Neopterygii</taxon>
        <taxon>Teleostei</taxon>
        <taxon>Neoteleostei</taxon>
        <taxon>Acanthomorphata</taxon>
        <taxon>Eupercaria</taxon>
        <taxon>Perciformes</taxon>
        <taxon>Percoidei</taxon>
        <taxon>Percidae</taxon>
        <taxon>Luciopercinae</taxon>
        <taxon>Sander</taxon>
    </lineage>
</organism>
<evidence type="ECO:0000259" key="8">
    <source>
        <dbReference type="Pfam" id="PF13649"/>
    </source>
</evidence>
<evidence type="ECO:0000313" key="10">
    <source>
        <dbReference type="Proteomes" id="UP000694568"/>
    </source>
</evidence>
<protein>
    <recommendedName>
        <fullName evidence="5">eEF1A lysine and N-terminal methyltransferase</fullName>
    </recommendedName>
    <alternativeName>
        <fullName evidence="6">Methyltransferase-like protein 13</fullName>
    </alternativeName>
</protein>
<dbReference type="FunFam" id="3.40.50.150:FF:000110">
    <property type="entry name" value="methyltransferase-like protein 13 isoform X1"/>
    <property type="match status" value="1"/>
</dbReference>
<reference evidence="9" key="1">
    <citation type="submission" date="2025-08" db="UniProtKB">
        <authorList>
            <consortium name="Ensembl"/>
        </authorList>
    </citation>
    <scope>IDENTIFICATION</scope>
</reference>
<dbReference type="GeneTree" id="ENSGT00510000047399"/>
<dbReference type="InterPro" id="IPR041698">
    <property type="entry name" value="Methyltransf_25"/>
</dbReference>
<dbReference type="SUPFAM" id="SSF53335">
    <property type="entry name" value="S-adenosyl-L-methionine-dependent methyltransferases"/>
    <property type="match status" value="2"/>
</dbReference>
<dbReference type="Ensembl" id="ENSSLUT00000054100.1">
    <property type="protein sequence ID" value="ENSSLUP00000052560.1"/>
    <property type="gene ID" value="ENSSLUG00000022836.1"/>
</dbReference>
<evidence type="ECO:0000256" key="3">
    <source>
        <dbReference type="ARBA" id="ARBA00022679"/>
    </source>
</evidence>
<feature type="region of interest" description="Disordered" evidence="7">
    <location>
        <begin position="425"/>
        <end position="451"/>
    </location>
</feature>
<accession>A0A8D0A8B0</accession>
<dbReference type="GO" id="GO:0008168">
    <property type="term" value="F:methyltransferase activity"/>
    <property type="evidence" value="ECO:0007669"/>
    <property type="project" value="UniProtKB-KW"/>
</dbReference>
<dbReference type="Gene3D" id="3.40.50.150">
    <property type="entry name" value="Vaccinia Virus protein VP39"/>
    <property type="match status" value="2"/>
</dbReference>
<dbReference type="InterPro" id="IPR051419">
    <property type="entry name" value="Lys/N-term_MeTrsfase_sf"/>
</dbReference>
<dbReference type="GeneID" id="116058897"/>
<evidence type="ECO:0000256" key="7">
    <source>
        <dbReference type="SAM" id="MobiDB-lite"/>
    </source>
</evidence>
<dbReference type="RefSeq" id="XP_031167709.1">
    <property type="nucleotide sequence ID" value="XM_031311849.2"/>
</dbReference>
<dbReference type="InterPro" id="IPR029063">
    <property type="entry name" value="SAM-dependent_MTases_sf"/>
</dbReference>
<dbReference type="AlphaFoldDB" id="A0A8D0A8B0"/>
<reference evidence="9" key="2">
    <citation type="submission" date="2025-09" db="UniProtKB">
        <authorList>
            <consortium name="Ensembl"/>
        </authorList>
    </citation>
    <scope>IDENTIFICATION</scope>
</reference>
<keyword evidence="2" id="KW-0489">Methyltransferase</keyword>
<keyword evidence="10" id="KW-1185">Reference proteome</keyword>
<evidence type="ECO:0000313" key="9">
    <source>
        <dbReference type="Ensembl" id="ENSSLUP00000052560.1"/>
    </source>
</evidence>
<gene>
    <name evidence="9" type="primary">mettl13</name>
</gene>
<evidence type="ECO:0000256" key="1">
    <source>
        <dbReference type="ARBA" id="ARBA00008361"/>
    </source>
</evidence>
<dbReference type="Proteomes" id="UP000694568">
    <property type="component" value="Unplaced"/>
</dbReference>
<comment type="similarity">
    <text evidence="1">Belongs to the methyltransferase superfamily.</text>
</comment>
<evidence type="ECO:0000256" key="6">
    <source>
        <dbReference type="ARBA" id="ARBA00081503"/>
    </source>
</evidence>
<evidence type="ECO:0000256" key="2">
    <source>
        <dbReference type="ARBA" id="ARBA00022603"/>
    </source>
</evidence>
<dbReference type="PANTHER" id="PTHR12176">
    <property type="entry name" value="SAM-DEPENDENT METHYLTRANSFERASE SUPERFAMILY PROTEIN"/>
    <property type="match status" value="1"/>
</dbReference>
<dbReference type="Pfam" id="PF13649">
    <property type="entry name" value="Methyltransf_25"/>
    <property type="match status" value="1"/>
</dbReference>
<feature type="compositionally biased region" description="Basic residues" evidence="7">
    <location>
        <begin position="431"/>
        <end position="440"/>
    </location>
</feature>
<sequence>MSLLPRSAEEFSSAEYWERFFKKRGEKAFEWYGDYNKLCGVLHKYIKVKDKVLVVGCGNSELSEQMFDVGYKHLTNIDISETVVTHMNQRNAERRPGLTFQQVDATQTPYEEASYQAALDKGTLDAMASEEEGALARNMLTEVGRVLSVGGRYVCVTLAQESVIKLAVEHFVQLGWAVRLHCLQEELGKEEDSFALPVFVLVCTKFRQPMPMPILEMCLGEEGAPTRLPQVAELLSAVREHQAYSVLKKRLRTSTDASSSPSLTLCHAKTGLPRYSLTVQDCPPGAKVPRSNPFAIFIVPQGSETAWLYSSSEGRRQLAASANFRRLVIAAMHRNQEYTDMQAVQSELSPMVMDLAPPGMPTNQQVPFLSVGGDLGWREEVSRGVSELSGEYCVENVKGEDGELYRRLVFLSNVALVQSESRLVPSNTASSHKKKNRKKLKPTDAATTSSTSLSVDSGFLCCAHHEVMVAGLAMLGVGTPQNKDVPVSVLLVGLGGGGLPQFLRDFVPGVTVEVVELDPVVMQVAKECFGFRPDDRLTVTLGDGLERICALEKEGGRLFDAIMFDVDNKDSTVGMSCPPAAFVETLILQKVHSLLTPRGIFILNLVCRDSALRNSVLERLSSVFPTILSRKIEGEVNEVLLCSRGKNETSDAVRILPSLNRAAKSLQSALCSNRTGTSSPHIDIAELLKELKVE</sequence>
<dbReference type="OrthoDB" id="411785at2759"/>
<evidence type="ECO:0000256" key="5">
    <source>
        <dbReference type="ARBA" id="ARBA00071300"/>
    </source>
</evidence>
<keyword evidence="3" id="KW-0808">Transferase</keyword>
<keyword evidence="4" id="KW-0511">Multifunctional enzyme</keyword>
<proteinExistence type="inferred from homology"/>
<dbReference type="GO" id="GO:0032259">
    <property type="term" value="P:methylation"/>
    <property type="evidence" value="ECO:0007669"/>
    <property type="project" value="UniProtKB-KW"/>
</dbReference>
<name>A0A8D0A8B0_SANLU</name>
<dbReference type="PANTHER" id="PTHR12176:SF78">
    <property type="entry name" value="EEF1A LYSINE AND N-TERMINAL METHYLTRANSFERASE"/>
    <property type="match status" value="1"/>
</dbReference>
<feature type="domain" description="Methyltransferase" evidence="8">
    <location>
        <begin position="52"/>
        <end position="151"/>
    </location>
</feature>